<feature type="transmembrane region" description="Helical" evidence="5">
    <location>
        <begin position="147"/>
        <end position="170"/>
    </location>
</feature>
<dbReference type="Proteomes" id="UP001479436">
    <property type="component" value="Unassembled WGS sequence"/>
</dbReference>
<feature type="transmembrane region" description="Helical" evidence="5">
    <location>
        <begin position="73"/>
        <end position="98"/>
    </location>
</feature>
<feature type="transmembrane region" description="Helical" evidence="5">
    <location>
        <begin position="110"/>
        <end position="132"/>
    </location>
</feature>
<feature type="transmembrane region" description="Helical" evidence="5">
    <location>
        <begin position="51"/>
        <end position="67"/>
    </location>
</feature>
<evidence type="ECO:0000256" key="1">
    <source>
        <dbReference type="ARBA" id="ARBA00004141"/>
    </source>
</evidence>
<sequence>MSSDTPTFDVKKIIWTSAKPIIKIILNVFAGFVLAKIGFITPAIAKSFSKIIVNYILPCLLFVNMVESVRTDYFHQFGIMTIMVFFYMFLGGIFGFLFRIFATLPQNFRNGIIAAAIWGNWGDIPLAVMISLGDSPPFRPGDRSRGIAYQSVFLILFNVTLFIMGGFKLIQSDYSKLSQHETVLSQAVVEEGVAAECSEVSAIEYDTVQCSTSTSECDGAITITKERNYVEVEVKTALSSWTIFQKRATGLLGLIFAPPNLAVILGIFVAIFPALKALFVKTTHPAPEPVLEFLFSYIYSVGAAYVPLALANLGAALARMDFKAISFRVSFLFAFVKLIVTPAIGISFVLFLVKVAKIIDPEDKPLIFLAMFASCVPTATTVMILTQFYSPTGEAKEIASMLIIQYLLGIFTLIGSMILILFLLF</sequence>
<dbReference type="InterPro" id="IPR040254">
    <property type="entry name" value="Ecm3-like"/>
</dbReference>
<keyword evidence="3 5" id="KW-1133">Transmembrane helix</keyword>
<evidence type="ECO:0000256" key="2">
    <source>
        <dbReference type="ARBA" id="ARBA00022692"/>
    </source>
</evidence>
<dbReference type="InterPro" id="IPR004776">
    <property type="entry name" value="Mem_transp_PIN-like"/>
</dbReference>
<evidence type="ECO:0000313" key="7">
    <source>
        <dbReference type="Proteomes" id="UP001479436"/>
    </source>
</evidence>
<organism evidence="6 7">
    <name type="scientific">Basidiobolus ranarum</name>
    <dbReference type="NCBI Taxonomy" id="34480"/>
    <lineage>
        <taxon>Eukaryota</taxon>
        <taxon>Fungi</taxon>
        <taxon>Fungi incertae sedis</taxon>
        <taxon>Zoopagomycota</taxon>
        <taxon>Entomophthoromycotina</taxon>
        <taxon>Basidiobolomycetes</taxon>
        <taxon>Basidiobolales</taxon>
        <taxon>Basidiobolaceae</taxon>
        <taxon>Basidiobolus</taxon>
    </lineage>
</organism>
<keyword evidence="7" id="KW-1185">Reference proteome</keyword>
<feature type="transmembrane region" description="Helical" evidence="5">
    <location>
        <begin position="329"/>
        <end position="353"/>
    </location>
</feature>
<dbReference type="PANTHER" id="PTHR31274">
    <property type="entry name" value="PROTEIN ECM3"/>
    <property type="match status" value="1"/>
</dbReference>
<gene>
    <name evidence="6" type="primary">ECM3_3</name>
    <name evidence="6" type="ORF">K7432_007087</name>
</gene>
<protein>
    <submittedName>
        <fullName evidence="6">Protein M3</fullName>
    </submittedName>
</protein>
<evidence type="ECO:0000313" key="6">
    <source>
        <dbReference type="EMBL" id="KAK9764959.1"/>
    </source>
</evidence>
<name>A0ABR2WTU3_9FUNG</name>
<feature type="transmembrane region" description="Helical" evidence="5">
    <location>
        <begin position="365"/>
        <end position="386"/>
    </location>
</feature>
<comment type="caution">
    <text evidence="6">The sequence shown here is derived from an EMBL/GenBank/DDBJ whole genome shotgun (WGS) entry which is preliminary data.</text>
</comment>
<feature type="transmembrane region" description="Helical" evidence="5">
    <location>
        <begin position="251"/>
        <end position="274"/>
    </location>
</feature>
<dbReference type="PANTHER" id="PTHR31274:SF1">
    <property type="entry name" value="AGL149CP"/>
    <property type="match status" value="1"/>
</dbReference>
<keyword evidence="4 5" id="KW-0472">Membrane</keyword>
<feature type="transmembrane region" description="Helical" evidence="5">
    <location>
        <begin position="294"/>
        <end position="317"/>
    </location>
</feature>
<accession>A0ABR2WTU3</accession>
<evidence type="ECO:0000256" key="4">
    <source>
        <dbReference type="ARBA" id="ARBA00023136"/>
    </source>
</evidence>
<feature type="transmembrane region" description="Helical" evidence="5">
    <location>
        <begin position="20"/>
        <end position="39"/>
    </location>
</feature>
<proteinExistence type="predicted"/>
<dbReference type="EMBL" id="JASJQH010000336">
    <property type="protein sequence ID" value="KAK9764959.1"/>
    <property type="molecule type" value="Genomic_DNA"/>
</dbReference>
<feature type="transmembrane region" description="Helical" evidence="5">
    <location>
        <begin position="398"/>
        <end position="424"/>
    </location>
</feature>
<keyword evidence="2 5" id="KW-0812">Transmembrane</keyword>
<evidence type="ECO:0000256" key="5">
    <source>
        <dbReference type="SAM" id="Phobius"/>
    </source>
</evidence>
<evidence type="ECO:0000256" key="3">
    <source>
        <dbReference type="ARBA" id="ARBA00022989"/>
    </source>
</evidence>
<dbReference type="Pfam" id="PF03547">
    <property type="entry name" value="Mem_trans"/>
    <property type="match status" value="1"/>
</dbReference>
<comment type="subcellular location">
    <subcellularLocation>
        <location evidence="1">Membrane</location>
        <topology evidence="1">Multi-pass membrane protein</topology>
    </subcellularLocation>
</comment>
<reference evidence="6 7" key="1">
    <citation type="submission" date="2023-04" db="EMBL/GenBank/DDBJ databases">
        <title>Genome of Basidiobolus ranarum AG-B5.</title>
        <authorList>
            <person name="Stajich J.E."/>
            <person name="Carter-House D."/>
            <person name="Gryganskyi A."/>
        </authorList>
    </citation>
    <scope>NUCLEOTIDE SEQUENCE [LARGE SCALE GENOMIC DNA]</scope>
    <source>
        <strain evidence="6 7">AG-B5</strain>
    </source>
</reference>